<evidence type="ECO:0000256" key="9">
    <source>
        <dbReference type="RuleBase" id="RU364149"/>
    </source>
</evidence>
<proteinExistence type="inferred from homology"/>
<evidence type="ECO:0000259" key="10">
    <source>
        <dbReference type="Pfam" id="PF11635"/>
    </source>
</evidence>
<organism evidence="12 13">
    <name type="scientific">Metschnikowia bicuspidata</name>
    <dbReference type="NCBI Taxonomy" id="27322"/>
    <lineage>
        <taxon>Eukaryota</taxon>
        <taxon>Fungi</taxon>
        <taxon>Dikarya</taxon>
        <taxon>Ascomycota</taxon>
        <taxon>Saccharomycotina</taxon>
        <taxon>Pichiomycetes</taxon>
        <taxon>Metschnikowiaceae</taxon>
        <taxon>Metschnikowia</taxon>
    </lineage>
</organism>
<evidence type="ECO:0000256" key="2">
    <source>
        <dbReference type="ARBA" id="ARBA00006543"/>
    </source>
</evidence>
<dbReference type="AlphaFoldDB" id="A0A4P9ZHP6"/>
<accession>A0A4P9ZHP6</accession>
<dbReference type="InterPro" id="IPR021665">
    <property type="entry name" value="Mediator_Med16_N"/>
</dbReference>
<comment type="subunit">
    <text evidence="9">Component of the Mediator complex.</text>
</comment>
<comment type="subcellular location">
    <subcellularLocation>
        <location evidence="1 9">Nucleus</location>
    </subcellularLocation>
</comment>
<reference evidence="13" key="1">
    <citation type="journal article" date="2018" name="Nat. Microbiol.">
        <title>Leveraging single-cell genomics to expand the fungal tree of life.</title>
        <authorList>
            <person name="Ahrendt S.R."/>
            <person name="Quandt C.A."/>
            <person name="Ciobanu D."/>
            <person name="Clum A."/>
            <person name="Salamov A."/>
            <person name="Andreopoulos B."/>
            <person name="Cheng J.F."/>
            <person name="Woyke T."/>
            <person name="Pelin A."/>
            <person name="Henrissat B."/>
            <person name="Reynolds N.K."/>
            <person name="Benny G.L."/>
            <person name="Smith M.E."/>
            <person name="James T.Y."/>
            <person name="Grigoriev I.V."/>
        </authorList>
    </citation>
    <scope>NUCLEOTIDE SEQUENCE [LARGE SCALE GENOMIC DNA]</scope>
    <source>
        <strain evidence="13">Baker2002</strain>
    </source>
</reference>
<dbReference type="GO" id="GO:0016592">
    <property type="term" value="C:mediator complex"/>
    <property type="evidence" value="ECO:0007669"/>
    <property type="project" value="InterPro"/>
</dbReference>
<evidence type="ECO:0000256" key="6">
    <source>
        <dbReference type="ARBA" id="ARBA00023163"/>
    </source>
</evidence>
<dbReference type="InterPro" id="IPR048339">
    <property type="entry name" value="Mediator_Med16_C"/>
</dbReference>
<name>A0A4P9ZHP6_9ASCO</name>
<dbReference type="Pfam" id="PF20719">
    <property type="entry name" value="Med16_C"/>
    <property type="match status" value="1"/>
</dbReference>
<dbReference type="OrthoDB" id="4139168at2759"/>
<dbReference type="PANTHER" id="PTHR13224:SF6">
    <property type="entry name" value="MEDIATOR OF RNA POLYMERASE II TRANSCRIPTION SUBUNIT 16"/>
    <property type="match status" value="1"/>
</dbReference>
<sequence length="971" mass="108206">MLAPDPSRRSVAVPSRLPRLLHCAISWSKTGIICYSLAGDTGPNLNITFLENIDGKNWQLAPAQTLTIRPVDTQPAQKVVFVQWSNISTDLAVFDELGNFYILLAGVGLLQNRGVEKLTPTPKPIEEPETPPFELTSYNHTEMIYRDVQPLGTKEPSQGSCIAFKWLPVEKPHLVNKLAKWSAESNAYVYGIEQYKPLLLAHPVLTKQACLAVRRSGIINLYYQGEHKVEYHKLTIDLGTRGSSAPLQLAKALIGFTADKKIVITAYDTALGLILTYSVLLDWGFLVNSALRQSKDPHYHTPKEEQTAPTISAELVHQMRPVAMNVDMERALDATPQEADTPPVETASLVLIDILSPYHAQTEHVEVLITYEHFSAAKPVVSFTTQRFWCIDLTQNLAGCFSAVCSSSAAPTSPLYTLQLQDKMTVPGRLREIHLALSESMVLFELKSGDFLPISRATWAFCGETTLVKSEPLEPAQQPQSVTMPAVTTIASLLDCGFRFPQLLCARRSFACSVSPNMTCVAYLEPANDALSLVTLDRGPGSSLDTVCVALAHTHAHACYSNACSDDLMLVIKAEHDRIAGSAQQQQFLDKLNVEAHGAIHFHLSSFGKESVHKLLSNPPLQKLLLLQLVLSDLSGNRKTREIAWVVLNLRFTSFGIMFTLSSIYRQLSKKNPAYDTLEDSAHRAEYVYLLIGNVKWLVDFVIYLNQELTQLLLLKQNPGDSLVTMHNSIALPVLLSKIPRLFLMYALSSIGKTHEILKKLHKNLSERNKLFTLMKDAIDRLFSVCTSPPWKMAAFEAFLRECESHILKELAPKLAERELMIKLEQDLFCRGEIPAEYALLAELILDRHALSIGRDSRLSDLFLYDTSWIAIGPATPYSAEPMNVDSTTARKTHGTVIRHAYSKLEAVDALRKILITCPSQVRKCVRCRSVSLVAYPQVFDTVHVVALWTMVFQRTCLCGSAWVNCRDTNL</sequence>
<evidence type="ECO:0000256" key="4">
    <source>
        <dbReference type="ARBA" id="ARBA00023015"/>
    </source>
</evidence>
<dbReference type="InterPro" id="IPR048338">
    <property type="entry name" value="Mediator_Med16"/>
</dbReference>
<keyword evidence="5 9" id="KW-0010">Activator</keyword>
<keyword evidence="13" id="KW-1185">Reference proteome</keyword>
<gene>
    <name evidence="9" type="primary">MED16</name>
    <name evidence="12" type="ORF">METBISCDRAFT_11921</name>
</gene>
<dbReference type="EMBL" id="ML004430">
    <property type="protein sequence ID" value="RKP32684.1"/>
    <property type="molecule type" value="Genomic_DNA"/>
</dbReference>
<keyword evidence="4 9" id="KW-0805">Transcription regulation</keyword>
<feature type="domain" description="Mediator complex subunit 16 C-terminal" evidence="11">
    <location>
        <begin position="849"/>
        <end position="965"/>
    </location>
</feature>
<comment type="function">
    <text evidence="9">Component of the Mediator complex, a coactivator involved in the regulated transcription of nearly all RNA polymerase II-dependent genes. Mediator functions as a bridge to convey information from gene-specific regulatory proteins to the basal RNA polymerase II transcription machinery. Mediator is recruited to promoters by direct interactions with regulatory proteins and serves as a scaffold for the assembly of a functional preinitiation complex with RNA polymerase II and the general transcription factors.</text>
</comment>
<keyword evidence="7 9" id="KW-0539">Nucleus</keyword>
<keyword evidence="6 9" id="KW-0804">Transcription</keyword>
<evidence type="ECO:0000256" key="1">
    <source>
        <dbReference type="ARBA" id="ARBA00004123"/>
    </source>
</evidence>
<evidence type="ECO:0000256" key="7">
    <source>
        <dbReference type="ARBA" id="ARBA00023242"/>
    </source>
</evidence>
<feature type="domain" description="Mediator complex subunit Med16 N-terminal" evidence="10">
    <location>
        <begin position="156"/>
        <end position="502"/>
    </location>
</feature>
<dbReference type="PANTHER" id="PTHR13224">
    <property type="entry name" value="THYROID HORMONE RECEPTOR-ASSOCIATED PROTEIN-RELATED"/>
    <property type="match status" value="1"/>
</dbReference>
<evidence type="ECO:0000259" key="11">
    <source>
        <dbReference type="Pfam" id="PF20719"/>
    </source>
</evidence>
<evidence type="ECO:0000256" key="8">
    <source>
        <dbReference type="ARBA" id="ARBA00032015"/>
    </source>
</evidence>
<dbReference type="Pfam" id="PF11635">
    <property type="entry name" value="Med16_N"/>
    <property type="match status" value="1"/>
</dbReference>
<evidence type="ECO:0000313" key="13">
    <source>
        <dbReference type="Proteomes" id="UP000268321"/>
    </source>
</evidence>
<dbReference type="GO" id="GO:0045893">
    <property type="term" value="P:positive regulation of DNA-templated transcription"/>
    <property type="evidence" value="ECO:0007669"/>
    <property type="project" value="TreeGrafter"/>
</dbReference>
<evidence type="ECO:0000256" key="5">
    <source>
        <dbReference type="ARBA" id="ARBA00023159"/>
    </source>
</evidence>
<protein>
    <recommendedName>
        <fullName evidence="3 9">Mediator of RNA polymerase II transcription subunit 16</fullName>
    </recommendedName>
    <alternativeName>
        <fullName evidence="8 9">Mediator complex subunit 16</fullName>
    </alternativeName>
</protein>
<evidence type="ECO:0000256" key="3">
    <source>
        <dbReference type="ARBA" id="ARBA00019614"/>
    </source>
</evidence>
<dbReference type="Proteomes" id="UP000268321">
    <property type="component" value="Unassembled WGS sequence"/>
</dbReference>
<evidence type="ECO:0000313" key="12">
    <source>
        <dbReference type="EMBL" id="RKP32684.1"/>
    </source>
</evidence>
<comment type="similarity">
    <text evidence="2 9">Belongs to the Mediator complex subunit 16 family.</text>
</comment>